<keyword evidence="1" id="KW-0472">Membrane</keyword>
<organism evidence="2 3">
    <name type="scientific">Crepidotus variabilis</name>
    <dbReference type="NCBI Taxonomy" id="179855"/>
    <lineage>
        <taxon>Eukaryota</taxon>
        <taxon>Fungi</taxon>
        <taxon>Dikarya</taxon>
        <taxon>Basidiomycota</taxon>
        <taxon>Agaricomycotina</taxon>
        <taxon>Agaricomycetes</taxon>
        <taxon>Agaricomycetidae</taxon>
        <taxon>Agaricales</taxon>
        <taxon>Agaricineae</taxon>
        <taxon>Crepidotaceae</taxon>
        <taxon>Crepidotus</taxon>
    </lineage>
</organism>
<keyword evidence="3" id="KW-1185">Reference proteome</keyword>
<evidence type="ECO:0000313" key="3">
    <source>
        <dbReference type="Proteomes" id="UP000807306"/>
    </source>
</evidence>
<name>A0A9P6E5I8_9AGAR</name>
<reference evidence="2" key="1">
    <citation type="submission" date="2020-11" db="EMBL/GenBank/DDBJ databases">
        <authorList>
            <consortium name="DOE Joint Genome Institute"/>
            <person name="Ahrendt S."/>
            <person name="Riley R."/>
            <person name="Andreopoulos W."/>
            <person name="Labutti K."/>
            <person name="Pangilinan J."/>
            <person name="Ruiz-Duenas F.J."/>
            <person name="Barrasa J.M."/>
            <person name="Sanchez-Garcia M."/>
            <person name="Camarero S."/>
            <person name="Miyauchi S."/>
            <person name="Serrano A."/>
            <person name="Linde D."/>
            <person name="Babiker R."/>
            <person name="Drula E."/>
            <person name="Ayuso-Fernandez I."/>
            <person name="Pacheco R."/>
            <person name="Padilla G."/>
            <person name="Ferreira P."/>
            <person name="Barriuso J."/>
            <person name="Kellner H."/>
            <person name="Castanera R."/>
            <person name="Alfaro M."/>
            <person name="Ramirez L."/>
            <person name="Pisabarro A.G."/>
            <person name="Kuo A."/>
            <person name="Tritt A."/>
            <person name="Lipzen A."/>
            <person name="He G."/>
            <person name="Yan M."/>
            <person name="Ng V."/>
            <person name="Cullen D."/>
            <person name="Martin F."/>
            <person name="Rosso M.-N."/>
            <person name="Henrissat B."/>
            <person name="Hibbett D."/>
            <person name="Martinez A.T."/>
            <person name="Grigoriev I.V."/>
        </authorList>
    </citation>
    <scope>NUCLEOTIDE SEQUENCE</scope>
    <source>
        <strain evidence="2">CBS 506.95</strain>
    </source>
</reference>
<sequence length="122" mass="13606">MFIQIFWCQDRFQRLKTSARSGHVMGNTGDPGDNQTPVILSSIKTIAAEIGMVGGLWSFFNGLFVVVFGTSIMRIFFGLKLLSVFGLAHESQKSKLRDACHEEYLAFNRISQPCLQIEASSL</sequence>
<proteinExistence type="predicted"/>
<dbReference type="EMBL" id="MU157930">
    <property type="protein sequence ID" value="KAF9522914.1"/>
    <property type="molecule type" value="Genomic_DNA"/>
</dbReference>
<dbReference type="Proteomes" id="UP000807306">
    <property type="component" value="Unassembled WGS sequence"/>
</dbReference>
<dbReference type="OrthoDB" id="3227921at2759"/>
<evidence type="ECO:0000256" key="1">
    <source>
        <dbReference type="SAM" id="Phobius"/>
    </source>
</evidence>
<keyword evidence="1" id="KW-1133">Transmembrane helix</keyword>
<evidence type="ECO:0000313" key="2">
    <source>
        <dbReference type="EMBL" id="KAF9522914.1"/>
    </source>
</evidence>
<feature type="transmembrane region" description="Helical" evidence="1">
    <location>
        <begin position="62"/>
        <end position="88"/>
    </location>
</feature>
<comment type="caution">
    <text evidence="2">The sequence shown here is derived from an EMBL/GenBank/DDBJ whole genome shotgun (WGS) entry which is preliminary data.</text>
</comment>
<gene>
    <name evidence="2" type="ORF">CPB83DRAFT_863746</name>
</gene>
<accession>A0A9P6E5I8</accession>
<keyword evidence="1" id="KW-0812">Transmembrane</keyword>
<dbReference type="AlphaFoldDB" id="A0A9P6E5I8"/>
<protein>
    <submittedName>
        <fullName evidence="2">Uncharacterized protein</fullName>
    </submittedName>
</protein>